<proteinExistence type="inferred from homology"/>
<evidence type="ECO:0000256" key="16">
    <source>
        <dbReference type="ARBA" id="ARBA00023209"/>
    </source>
</evidence>
<dbReference type="Proteomes" id="UP000245217">
    <property type="component" value="Unassembled WGS sequence"/>
</dbReference>
<comment type="pathway">
    <text evidence="4">Lipid metabolism.</text>
</comment>
<dbReference type="AlphaFoldDB" id="A0A2U2AS98"/>
<sequence length="294" mass="31661">MMKQRIITGVILGIVALLAILFLPTALFSLLLLLISVIGLFEWSNLLKLSGGQKMLYIGVGGVTLLLVVGALLMGNRETDQLVGGLALFVRSNPILFGLLLLMALFWLMMPFILSIYARRPLAFLTNREFLFVVSILSLATLIITLTVLQQGLILLLYLILLVIIADSGAYFVGRKLGKRKLAVTISPGKTVEGALGGIILAGLFSFGAILYFTSGDTPIFVAQERVMLILNFISLSLLVVIISISGDLFESVVKRHAGMKDSGNILPGHGGILDRIDALTAAAPLFFVGLSFI</sequence>
<evidence type="ECO:0000256" key="14">
    <source>
        <dbReference type="ARBA" id="ARBA00023098"/>
    </source>
</evidence>
<reference evidence="20" key="1">
    <citation type="journal article" date="2018" name="Genome Announc.">
        <title>Ignatzschineria cameli sp. nov., isolated from necrotic foot tissue of dromedaries (Camelus dromedarius) and associated maggots (Wohlfahrtia species) in Dubai.</title>
        <authorList>
            <person name="Tsang C.C."/>
            <person name="Tang J.Y."/>
            <person name="Fong J.Y."/>
            <person name="Kinne J."/>
            <person name="Lee H.H."/>
            <person name="Joseph M."/>
            <person name="Jose S."/>
            <person name="Schuster R.K."/>
            <person name="Tang Y."/>
            <person name="Sivakumar S."/>
            <person name="Chen J.H."/>
            <person name="Teng J.L."/>
            <person name="Lau S.K."/>
            <person name="Wernery U."/>
            <person name="Woo P.C."/>
        </authorList>
    </citation>
    <scope>NUCLEOTIDE SEQUENCE</scope>
    <source>
        <strain evidence="20">UAE-HKU57</strain>
        <strain evidence="21">UAE-HKU58</strain>
    </source>
</reference>
<evidence type="ECO:0000256" key="17">
    <source>
        <dbReference type="ARBA" id="ARBA00023264"/>
    </source>
</evidence>
<evidence type="ECO:0000256" key="11">
    <source>
        <dbReference type="ARBA" id="ARBA00022692"/>
    </source>
</evidence>
<evidence type="ECO:0000256" key="8">
    <source>
        <dbReference type="ARBA" id="ARBA00022475"/>
    </source>
</evidence>
<keyword evidence="8" id="KW-1003">Cell membrane</keyword>
<evidence type="ECO:0000256" key="10">
    <source>
        <dbReference type="ARBA" id="ARBA00022679"/>
    </source>
</evidence>
<dbReference type="PROSITE" id="PS01315">
    <property type="entry name" value="CDS"/>
    <property type="match status" value="1"/>
</dbReference>
<feature type="transmembrane region" description="Helical" evidence="19">
    <location>
        <begin position="56"/>
        <end position="75"/>
    </location>
</feature>
<evidence type="ECO:0000313" key="23">
    <source>
        <dbReference type="Proteomes" id="UP000245217"/>
    </source>
</evidence>
<evidence type="ECO:0000256" key="19">
    <source>
        <dbReference type="SAM" id="Phobius"/>
    </source>
</evidence>
<feature type="transmembrane region" description="Helical" evidence="19">
    <location>
        <begin position="6"/>
        <end position="35"/>
    </location>
</feature>
<evidence type="ECO:0000256" key="12">
    <source>
        <dbReference type="ARBA" id="ARBA00022695"/>
    </source>
</evidence>
<evidence type="ECO:0000256" key="9">
    <source>
        <dbReference type="ARBA" id="ARBA00022516"/>
    </source>
</evidence>
<reference evidence="22 23" key="2">
    <citation type="submission" date="2018-05" db="EMBL/GenBank/DDBJ databases">
        <title>Ignatzschineria dubaiensis sp. nov., isolated from necrotic foot tissues of dromedaries (Camelus dromedarius) and associated maggots in Dubai, United Arab Emirates.</title>
        <authorList>
            <person name="Tsang C.C."/>
            <person name="Tang J.Y.M."/>
            <person name="Fong J.Y.H."/>
            <person name="Kinne J."/>
            <person name="Lee H.H."/>
            <person name="Joseph M."/>
            <person name="Jose S."/>
            <person name="Schuster R.K."/>
            <person name="Tang Y."/>
            <person name="Sivakumar S."/>
            <person name="Chen J.H.K."/>
            <person name="Teng J.L.L."/>
            <person name="Lau S.K.P."/>
            <person name="Wernery U."/>
            <person name="Woo P.C.Y."/>
        </authorList>
    </citation>
    <scope>NUCLEOTIDE SEQUENCE [LARGE SCALE GENOMIC DNA]</scope>
    <source>
        <strain evidence="22">UAE-HKU57</strain>
        <strain evidence="23">UAE-HKU58</strain>
    </source>
</reference>
<keyword evidence="9" id="KW-0444">Lipid biosynthesis</keyword>
<keyword evidence="12 18" id="KW-0548">Nucleotidyltransferase</keyword>
<keyword evidence="10 18" id="KW-0808">Transferase</keyword>
<dbReference type="EMBL" id="QEWW01000002">
    <property type="protein sequence ID" value="PWD87069.1"/>
    <property type="molecule type" value="Genomic_DNA"/>
</dbReference>
<accession>A0A2U2AS98</accession>
<dbReference type="GO" id="GO:0016024">
    <property type="term" value="P:CDP-diacylglycerol biosynthetic process"/>
    <property type="evidence" value="ECO:0007669"/>
    <property type="project" value="UniProtKB-UniPathway"/>
</dbReference>
<evidence type="ECO:0000256" key="6">
    <source>
        <dbReference type="ARBA" id="ARBA00012487"/>
    </source>
</evidence>
<feature type="transmembrane region" description="Helical" evidence="19">
    <location>
        <begin position="227"/>
        <end position="250"/>
    </location>
</feature>
<comment type="subcellular location">
    <subcellularLocation>
        <location evidence="2">Cell membrane</location>
        <topology evidence="2">Multi-pass membrane protein</topology>
    </subcellularLocation>
</comment>
<feature type="transmembrane region" description="Helical" evidence="19">
    <location>
        <begin position="195"/>
        <end position="215"/>
    </location>
</feature>
<dbReference type="OrthoDB" id="9799199at2"/>
<evidence type="ECO:0000256" key="3">
    <source>
        <dbReference type="ARBA" id="ARBA00005119"/>
    </source>
</evidence>
<dbReference type="EMBL" id="QEWV01000001">
    <property type="protein sequence ID" value="PWD94115.1"/>
    <property type="molecule type" value="Genomic_DNA"/>
</dbReference>
<keyword evidence="11 18" id="KW-0812">Transmembrane</keyword>
<comment type="similarity">
    <text evidence="5 18">Belongs to the CDS family.</text>
</comment>
<evidence type="ECO:0000256" key="15">
    <source>
        <dbReference type="ARBA" id="ARBA00023136"/>
    </source>
</evidence>
<organism evidence="20 22">
    <name type="scientific">Ignatzschineria cameli</name>
    <dbReference type="NCBI Taxonomy" id="2182793"/>
    <lineage>
        <taxon>Bacteria</taxon>
        <taxon>Pseudomonadati</taxon>
        <taxon>Pseudomonadota</taxon>
        <taxon>Gammaproteobacteria</taxon>
        <taxon>Cardiobacteriales</taxon>
        <taxon>Ignatzschineriaceae</taxon>
        <taxon>Ignatzschineria</taxon>
    </lineage>
</organism>
<evidence type="ECO:0000256" key="1">
    <source>
        <dbReference type="ARBA" id="ARBA00001698"/>
    </source>
</evidence>
<feature type="transmembrane region" description="Helical" evidence="19">
    <location>
        <begin position="130"/>
        <end position="149"/>
    </location>
</feature>
<dbReference type="EC" id="2.7.7.41" evidence="6 18"/>
<dbReference type="PANTHER" id="PTHR46382:SF1">
    <property type="entry name" value="PHOSPHATIDATE CYTIDYLYLTRANSFERASE"/>
    <property type="match status" value="1"/>
</dbReference>
<keyword evidence="14" id="KW-0443">Lipid metabolism</keyword>
<dbReference type="InterPro" id="IPR000374">
    <property type="entry name" value="PC_trans"/>
</dbReference>
<dbReference type="GO" id="GO:0004605">
    <property type="term" value="F:phosphatidate cytidylyltransferase activity"/>
    <property type="evidence" value="ECO:0007669"/>
    <property type="project" value="UniProtKB-EC"/>
</dbReference>
<comment type="pathway">
    <text evidence="3 18">Phospholipid metabolism; CDP-diacylglycerol biosynthesis; CDP-diacylglycerol from sn-glycerol 3-phosphate: step 3/3.</text>
</comment>
<dbReference type="UniPathway" id="UPA00557">
    <property type="reaction ID" value="UER00614"/>
</dbReference>
<evidence type="ECO:0000256" key="4">
    <source>
        <dbReference type="ARBA" id="ARBA00005189"/>
    </source>
</evidence>
<dbReference type="PANTHER" id="PTHR46382">
    <property type="entry name" value="PHOSPHATIDATE CYTIDYLYLTRANSFERASE"/>
    <property type="match status" value="1"/>
</dbReference>
<protein>
    <recommendedName>
        <fullName evidence="7 18">Phosphatidate cytidylyltransferase</fullName>
        <ecNumber evidence="6 18">2.7.7.41</ecNumber>
    </recommendedName>
</protein>
<comment type="catalytic activity">
    <reaction evidence="1 18">
        <text>a 1,2-diacyl-sn-glycero-3-phosphate + CTP + H(+) = a CDP-1,2-diacyl-sn-glycerol + diphosphate</text>
        <dbReference type="Rhea" id="RHEA:16229"/>
        <dbReference type="ChEBI" id="CHEBI:15378"/>
        <dbReference type="ChEBI" id="CHEBI:33019"/>
        <dbReference type="ChEBI" id="CHEBI:37563"/>
        <dbReference type="ChEBI" id="CHEBI:58332"/>
        <dbReference type="ChEBI" id="CHEBI:58608"/>
        <dbReference type="EC" id="2.7.7.41"/>
    </reaction>
</comment>
<feature type="transmembrane region" description="Helical" evidence="19">
    <location>
        <begin position="95"/>
        <end position="118"/>
    </location>
</feature>
<dbReference type="RefSeq" id="WP_109200730.1">
    <property type="nucleotide sequence ID" value="NZ_QEWS01000001.1"/>
</dbReference>
<evidence type="ECO:0000256" key="5">
    <source>
        <dbReference type="ARBA" id="ARBA00010185"/>
    </source>
</evidence>
<keyword evidence="17" id="KW-1208">Phospholipid metabolism</keyword>
<gene>
    <name evidence="20" type="ORF">DC077_04470</name>
    <name evidence="21" type="ORF">DC078_00780</name>
</gene>
<keyword evidence="15 19" id="KW-0472">Membrane</keyword>
<evidence type="ECO:0000313" key="22">
    <source>
        <dbReference type="Proteomes" id="UP000245059"/>
    </source>
</evidence>
<evidence type="ECO:0000256" key="2">
    <source>
        <dbReference type="ARBA" id="ARBA00004651"/>
    </source>
</evidence>
<dbReference type="GO" id="GO:0005886">
    <property type="term" value="C:plasma membrane"/>
    <property type="evidence" value="ECO:0007669"/>
    <property type="project" value="UniProtKB-SubCell"/>
</dbReference>
<dbReference type="Pfam" id="PF01148">
    <property type="entry name" value="CTP_transf_1"/>
    <property type="match status" value="1"/>
</dbReference>
<keyword evidence="13 19" id="KW-1133">Transmembrane helix</keyword>
<comment type="caution">
    <text evidence="20">The sequence shown here is derived from an EMBL/GenBank/DDBJ whole genome shotgun (WGS) entry which is preliminary data.</text>
</comment>
<evidence type="ECO:0000256" key="18">
    <source>
        <dbReference type="RuleBase" id="RU003938"/>
    </source>
</evidence>
<evidence type="ECO:0000313" key="21">
    <source>
        <dbReference type="EMBL" id="PWD94115.1"/>
    </source>
</evidence>
<dbReference type="Proteomes" id="UP000245059">
    <property type="component" value="Unassembled WGS sequence"/>
</dbReference>
<evidence type="ECO:0000256" key="7">
    <source>
        <dbReference type="ARBA" id="ARBA00019373"/>
    </source>
</evidence>
<keyword evidence="16" id="KW-0594">Phospholipid biosynthesis</keyword>
<feature type="transmembrane region" description="Helical" evidence="19">
    <location>
        <begin position="155"/>
        <end position="174"/>
    </location>
</feature>
<evidence type="ECO:0000313" key="20">
    <source>
        <dbReference type="EMBL" id="PWD87069.1"/>
    </source>
</evidence>
<keyword evidence="23" id="KW-1185">Reference proteome</keyword>
<name>A0A2U2AS98_9GAMM</name>
<evidence type="ECO:0000256" key="13">
    <source>
        <dbReference type="ARBA" id="ARBA00022989"/>
    </source>
</evidence>